<evidence type="ECO:0000256" key="7">
    <source>
        <dbReference type="ARBA" id="ARBA00023136"/>
    </source>
</evidence>
<evidence type="ECO:0000256" key="6">
    <source>
        <dbReference type="ARBA" id="ARBA00022989"/>
    </source>
</evidence>
<dbReference type="PANTHER" id="PTHR11795">
    <property type="entry name" value="BRANCHED-CHAIN AMINO ACID TRANSPORT SYSTEM PERMEASE PROTEIN LIVH"/>
    <property type="match status" value="1"/>
</dbReference>
<dbReference type="PANTHER" id="PTHR11795:SF445">
    <property type="entry name" value="AMINO ACID ABC TRANSPORTER PERMEASE PROTEIN"/>
    <property type="match status" value="1"/>
</dbReference>
<dbReference type="InterPro" id="IPR001851">
    <property type="entry name" value="ABC_transp_permease"/>
</dbReference>
<keyword evidence="4 9" id="KW-0812">Transmembrane</keyword>
<name>X1JAV8_9ZZZZ</name>
<evidence type="ECO:0000313" key="10">
    <source>
        <dbReference type="EMBL" id="GAH75474.1"/>
    </source>
</evidence>
<keyword evidence="6 9" id="KW-1133">Transmembrane helix</keyword>
<feature type="transmembrane region" description="Helical" evidence="9">
    <location>
        <begin position="45"/>
        <end position="62"/>
    </location>
</feature>
<keyword evidence="7 9" id="KW-0472">Membrane</keyword>
<dbReference type="GO" id="GO:0022857">
    <property type="term" value="F:transmembrane transporter activity"/>
    <property type="evidence" value="ECO:0007669"/>
    <property type="project" value="InterPro"/>
</dbReference>
<dbReference type="CDD" id="cd06582">
    <property type="entry name" value="TM_PBP1_LivH_like"/>
    <property type="match status" value="1"/>
</dbReference>
<keyword evidence="3" id="KW-1003">Cell membrane</keyword>
<feature type="transmembrane region" description="Helical" evidence="9">
    <location>
        <begin position="147"/>
        <end position="167"/>
    </location>
</feature>
<evidence type="ECO:0000256" key="1">
    <source>
        <dbReference type="ARBA" id="ARBA00004651"/>
    </source>
</evidence>
<evidence type="ECO:0000256" key="3">
    <source>
        <dbReference type="ARBA" id="ARBA00022475"/>
    </source>
</evidence>
<comment type="caution">
    <text evidence="10">The sequence shown here is derived from an EMBL/GenBank/DDBJ whole genome shotgun (WGS) entry which is preliminary data.</text>
</comment>
<gene>
    <name evidence="10" type="ORF">S03H2_46104</name>
</gene>
<feature type="transmembrane region" description="Helical" evidence="9">
    <location>
        <begin position="12"/>
        <end position="33"/>
    </location>
</feature>
<keyword evidence="2" id="KW-0813">Transport</keyword>
<feature type="non-terminal residue" evidence="10">
    <location>
        <position position="225"/>
    </location>
</feature>
<dbReference type="GO" id="GO:0006865">
    <property type="term" value="P:amino acid transport"/>
    <property type="evidence" value="ECO:0007669"/>
    <property type="project" value="UniProtKB-KW"/>
</dbReference>
<dbReference type="Pfam" id="PF02653">
    <property type="entry name" value="BPD_transp_2"/>
    <property type="match status" value="1"/>
</dbReference>
<comment type="subcellular location">
    <subcellularLocation>
        <location evidence="1">Cell membrane</location>
        <topology evidence="1">Multi-pass membrane protein</topology>
    </subcellularLocation>
</comment>
<evidence type="ECO:0000256" key="2">
    <source>
        <dbReference type="ARBA" id="ARBA00022448"/>
    </source>
</evidence>
<dbReference type="InterPro" id="IPR052157">
    <property type="entry name" value="BCAA_transport_permease"/>
</dbReference>
<reference evidence="10" key="1">
    <citation type="journal article" date="2014" name="Front. Microbiol.">
        <title>High frequency of phylogenetically diverse reductive dehalogenase-homologous genes in deep subseafloor sedimentary metagenomes.</title>
        <authorList>
            <person name="Kawai M."/>
            <person name="Futagami T."/>
            <person name="Toyoda A."/>
            <person name="Takaki Y."/>
            <person name="Nishi S."/>
            <person name="Hori S."/>
            <person name="Arai W."/>
            <person name="Tsubouchi T."/>
            <person name="Morono Y."/>
            <person name="Uchiyama I."/>
            <person name="Ito T."/>
            <person name="Fujiyama A."/>
            <person name="Inagaki F."/>
            <person name="Takami H."/>
        </authorList>
    </citation>
    <scope>NUCLEOTIDE SEQUENCE</scope>
    <source>
        <strain evidence="10">Expedition CK06-06</strain>
    </source>
</reference>
<keyword evidence="5" id="KW-0029">Amino-acid transport</keyword>
<evidence type="ECO:0000256" key="5">
    <source>
        <dbReference type="ARBA" id="ARBA00022970"/>
    </source>
</evidence>
<evidence type="ECO:0000256" key="8">
    <source>
        <dbReference type="ARBA" id="ARBA00037998"/>
    </source>
</evidence>
<feature type="transmembrane region" description="Helical" evidence="9">
    <location>
        <begin position="74"/>
        <end position="96"/>
    </location>
</feature>
<accession>X1JAV8</accession>
<evidence type="ECO:0000256" key="9">
    <source>
        <dbReference type="SAM" id="Phobius"/>
    </source>
</evidence>
<feature type="transmembrane region" description="Helical" evidence="9">
    <location>
        <begin position="108"/>
        <end position="127"/>
    </location>
</feature>
<evidence type="ECO:0000256" key="4">
    <source>
        <dbReference type="ARBA" id="ARBA00022692"/>
    </source>
</evidence>
<organism evidence="10">
    <name type="scientific">marine sediment metagenome</name>
    <dbReference type="NCBI Taxonomy" id="412755"/>
    <lineage>
        <taxon>unclassified sequences</taxon>
        <taxon>metagenomes</taxon>
        <taxon>ecological metagenomes</taxon>
    </lineage>
</organism>
<protein>
    <recommendedName>
        <fullName evidence="11">Branched-chain amino acid ABC transporter permease</fullName>
    </recommendedName>
</protein>
<proteinExistence type="inferred from homology"/>
<comment type="similarity">
    <text evidence="8">Belongs to the binding-protein-dependent transport system permease family. LivHM subfamily.</text>
</comment>
<sequence>MTILTDLATPIMMGVLLGGLYALIAMGLSLVFGVMKLINVAHGDLVILGTYFAFFAMTGELMGHKLAIPGIDPILSLVIIIPILFGIGFAIQKYLMSRAFEISMEAPLIIAFGLSLIIQNTCQRFWTPLSRGLTTPYALESFSVGPFHVPLAYLLNFIAAVVVMLSLREFLRRTYLGKAINAASQDKRAASLMGVNTGRVYALAFGIAMGTAAIAGVFLGLTFPF</sequence>
<dbReference type="GO" id="GO:0005886">
    <property type="term" value="C:plasma membrane"/>
    <property type="evidence" value="ECO:0007669"/>
    <property type="project" value="UniProtKB-SubCell"/>
</dbReference>
<dbReference type="EMBL" id="BARU01028924">
    <property type="protein sequence ID" value="GAH75474.1"/>
    <property type="molecule type" value="Genomic_DNA"/>
</dbReference>
<feature type="transmembrane region" description="Helical" evidence="9">
    <location>
        <begin position="200"/>
        <end position="223"/>
    </location>
</feature>
<dbReference type="AlphaFoldDB" id="X1JAV8"/>
<evidence type="ECO:0008006" key="11">
    <source>
        <dbReference type="Google" id="ProtNLM"/>
    </source>
</evidence>